<comment type="caution">
    <text evidence="2">The sequence shown here is derived from an EMBL/GenBank/DDBJ whole genome shotgun (WGS) entry which is preliminary data.</text>
</comment>
<reference evidence="2 3" key="1">
    <citation type="journal article" date="2018" name="Vet. Microbiol.">
        <title>Clonal diversity and geographic distribution of methicillin-resistant Staphylococcus pseudintermedius from Australian animals: Discovery of novel sequence types.</title>
        <authorList>
            <person name="Worthing K.A."/>
            <person name="Abraham S."/>
            <person name="Coombs G.W."/>
            <person name="Pang S."/>
            <person name="Saputra S."/>
            <person name="Jordan D."/>
            <person name="Trott D.J."/>
            <person name="Norris J.M."/>
        </authorList>
    </citation>
    <scope>NUCLEOTIDE SEQUENCE [LARGE SCALE GENOMIC DNA]</scope>
    <source>
        <strain evidence="2 3">ST525 1</strain>
    </source>
</reference>
<feature type="region of interest" description="Disordered" evidence="1">
    <location>
        <begin position="105"/>
        <end position="124"/>
    </location>
</feature>
<feature type="region of interest" description="Disordered" evidence="1">
    <location>
        <begin position="541"/>
        <end position="569"/>
    </location>
</feature>
<organism evidence="2 3">
    <name type="scientific">Staphylococcus pseudintermedius</name>
    <dbReference type="NCBI Taxonomy" id="283734"/>
    <lineage>
        <taxon>Bacteria</taxon>
        <taxon>Bacillati</taxon>
        <taxon>Bacillota</taxon>
        <taxon>Bacilli</taxon>
        <taxon>Bacillales</taxon>
        <taxon>Staphylococcaceae</taxon>
        <taxon>Staphylococcus</taxon>
        <taxon>Staphylococcus intermedius group</taxon>
    </lineage>
</organism>
<protein>
    <recommendedName>
        <fullName evidence="4">Phage portal protein</fullName>
    </recommendedName>
</protein>
<evidence type="ECO:0000256" key="1">
    <source>
        <dbReference type="SAM" id="MobiDB-lite"/>
    </source>
</evidence>
<dbReference type="AlphaFoldDB" id="A0A317YRV4"/>
<name>A0A317YRV4_STAPS</name>
<evidence type="ECO:0008006" key="4">
    <source>
        <dbReference type="Google" id="ProtNLM"/>
    </source>
</evidence>
<evidence type="ECO:0000313" key="2">
    <source>
        <dbReference type="EMBL" id="PWZ75878.1"/>
    </source>
</evidence>
<evidence type="ECO:0000313" key="3">
    <source>
        <dbReference type="Proteomes" id="UP000246800"/>
    </source>
</evidence>
<sequence>MAVYRDDELNWNEFSKDTIKSVHGDMYYYRNLYEGNHHEIFPRAKELIENGEIIDVYSASGDSTTSKNVRTPYIMLNMCRIIVDIPSLLVSRSIGQFKTNYPRTSKTVADQQESSENNTNDNEQEIELIEGTETDDINGQITDPQQELIEQIIKNSKINHAMNISQLQIDGGIVAVPSIKNNQISIEFKERNIYYPHVDGLGVDLVYELEPTAEEMENSISYIHVYTERERERSLVTMDRLYLRSDDGTLEQVDDPLLIQEKLKMAPNELTKEFKGRQRVLVCYLANEPTFNNRLGKSTLKGLDGKQEEINWSLTRSAQTFERNGKPRISVSKQTMDALKNIALDMYGDENKIDHRSLEITEIDTDTGQSIQIHQIDTTKIGDMTYIKDIVRAMLAETQTSENAVEIVKRESSNAQSGVAKFYDLMVSIIKSEKIRDEYVEFLKDVIESTLWLANYTDSSVIIERPNIMFKDMLPQPKQEVSTDNITKYQAGAQSLEETVRQNNPDKSEEWIDEEIERIRSDKTSTDSLAIDRGNQTLQNFLNNRDEEGNPLDEFGNPINNNQDEEQDE</sequence>
<proteinExistence type="predicted"/>
<accession>A0A317YRV4</accession>
<dbReference type="RefSeq" id="WP_110179213.1">
    <property type="nucleotide sequence ID" value="NZ_QEIT01000021.1"/>
</dbReference>
<gene>
    <name evidence="2" type="ORF">DD902_04245</name>
</gene>
<feature type="compositionally biased region" description="Polar residues" evidence="1">
    <location>
        <begin position="105"/>
        <end position="121"/>
    </location>
</feature>
<dbReference type="EMBL" id="QEIT01000021">
    <property type="protein sequence ID" value="PWZ75878.1"/>
    <property type="molecule type" value="Genomic_DNA"/>
</dbReference>
<dbReference type="Proteomes" id="UP000246800">
    <property type="component" value="Unassembled WGS sequence"/>
</dbReference>